<evidence type="ECO:0000259" key="2">
    <source>
        <dbReference type="PROSITE" id="PS51898"/>
    </source>
</evidence>
<dbReference type="RefSeq" id="WP_212533235.1">
    <property type="nucleotide sequence ID" value="NZ_JAGSOG010000329.1"/>
</dbReference>
<dbReference type="InterPro" id="IPR002104">
    <property type="entry name" value="Integrase_catalytic"/>
</dbReference>
<dbReference type="GO" id="GO:0006310">
    <property type="term" value="P:DNA recombination"/>
    <property type="evidence" value="ECO:0007669"/>
    <property type="project" value="UniProtKB-KW"/>
</dbReference>
<dbReference type="GO" id="GO:0003677">
    <property type="term" value="F:DNA binding"/>
    <property type="evidence" value="ECO:0007669"/>
    <property type="project" value="InterPro"/>
</dbReference>
<evidence type="ECO:0000313" key="4">
    <source>
        <dbReference type="Proteomes" id="UP000675781"/>
    </source>
</evidence>
<dbReference type="SUPFAM" id="SSF56349">
    <property type="entry name" value="DNA breaking-rejoining enzymes"/>
    <property type="match status" value="1"/>
</dbReference>
<comment type="caution">
    <text evidence="3">The sequence shown here is derived from an EMBL/GenBank/DDBJ whole genome shotgun (WGS) entry which is preliminary data.</text>
</comment>
<dbReference type="Proteomes" id="UP000675781">
    <property type="component" value="Unassembled WGS sequence"/>
</dbReference>
<dbReference type="AlphaFoldDB" id="A0A941IV85"/>
<sequence>MGPTRAGRRLSTDAVAHLVHKHARTAGCPCPSIKPDHLHTHVLRHTCAMRLLHAGMDSAVIALWIGHADHLRSTDVYLHSDMTIKQNALERAAPTTTPRGRYRSSDPGIAFLESLWP</sequence>
<proteinExistence type="predicted"/>
<keyword evidence="1" id="KW-0233">DNA recombination</keyword>
<accession>A0A941IV85</accession>
<gene>
    <name evidence="3" type="ORF">KDL01_36280</name>
</gene>
<protein>
    <submittedName>
        <fullName evidence="3">Tyrosine-type recombinase/integrase</fullName>
    </submittedName>
</protein>
<dbReference type="InterPro" id="IPR011010">
    <property type="entry name" value="DNA_brk_join_enz"/>
</dbReference>
<dbReference type="Pfam" id="PF00589">
    <property type="entry name" value="Phage_integrase"/>
    <property type="match status" value="1"/>
</dbReference>
<evidence type="ECO:0000256" key="1">
    <source>
        <dbReference type="ARBA" id="ARBA00023172"/>
    </source>
</evidence>
<dbReference type="InterPro" id="IPR013762">
    <property type="entry name" value="Integrase-like_cat_sf"/>
</dbReference>
<feature type="domain" description="Tyr recombinase" evidence="2">
    <location>
        <begin position="1"/>
        <end position="90"/>
    </location>
</feature>
<dbReference type="PROSITE" id="PS51898">
    <property type="entry name" value="TYR_RECOMBINASE"/>
    <property type="match status" value="1"/>
</dbReference>
<evidence type="ECO:0000313" key="3">
    <source>
        <dbReference type="EMBL" id="MBR7838783.1"/>
    </source>
</evidence>
<name>A0A941IV85_9ACTN</name>
<keyword evidence="4" id="KW-1185">Reference proteome</keyword>
<dbReference type="EMBL" id="JAGSOG010000329">
    <property type="protein sequence ID" value="MBR7838783.1"/>
    <property type="molecule type" value="Genomic_DNA"/>
</dbReference>
<dbReference type="GO" id="GO:0015074">
    <property type="term" value="P:DNA integration"/>
    <property type="evidence" value="ECO:0007669"/>
    <property type="project" value="InterPro"/>
</dbReference>
<dbReference type="Gene3D" id="1.10.443.10">
    <property type="entry name" value="Intergrase catalytic core"/>
    <property type="match status" value="1"/>
</dbReference>
<reference evidence="3" key="1">
    <citation type="submission" date="2021-04" db="EMBL/GenBank/DDBJ databases">
        <title>Genome based classification of Actinospica acidithermotolerans sp. nov., an actinobacterium isolated from an Indonesian hot spring.</title>
        <authorList>
            <person name="Kusuma A.B."/>
            <person name="Putra K.E."/>
            <person name="Nafisah S."/>
            <person name="Loh J."/>
            <person name="Nouioui I."/>
            <person name="Goodfellow M."/>
        </authorList>
    </citation>
    <scope>NUCLEOTIDE SEQUENCE</scope>
    <source>
        <strain evidence="3">CSCA 57</strain>
    </source>
</reference>
<organism evidence="3 4">
    <name type="scientific">Actinospica durhamensis</name>
    <dbReference type="NCBI Taxonomy" id="1508375"/>
    <lineage>
        <taxon>Bacteria</taxon>
        <taxon>Bacillati</taxon>
        <taxon>Actinomycetota</taxon>
        <taxon>Actinomycetes</taxon>
        <taxon>Catenulisporales</taxon>
        <taxon>Actinospicaceae</taxon>
        <taxon>Actinospica</taxon>
    </lineage>
</organism>